<evidence type="ECO:0008006" key="3">
    <source>
        <dbReference type="Google" id="ProtNLM"/>
    </source>
</evidence>
<reference evidence="1" key="2">
    <citation type="submission" date="2023-06" db="EMBL/GenBank/DDBJ databases">
        <authorList>
            <person name="Ma L."/>
            <person name="Liu K.-W."/>
            <person name="Li Z."/>
            <person name="Hsiao Y.-Y."/>
            <person name="Qi Y."/>
            <person name="Fu T."/>
            <person name="Tang G."/>
            <person name="Zhang D."/>
            <person name="Sun W.-H."/>
            <person name="Liu D.-K."/>
            <person name="Li Y."/>
            <person name="Chen G.-Z."/>
            <person name="Liu X.-D."/>
            <person name="Liao X.-Y."/>
            <person name="Jiang Y.-T."/>
            <person name="Yu X."/>
            <person name="Hao Y."/>
            <person name="Huang J."/>
            <person name="Zhao X.-W."/>
            <person name="Ke S."/>
            <person name="Chen Y.-Y."/>
            <person name="Wu W.-L."/>
            <person name="Hsu J.-L."/>
            <person name="Lin Y.-F."/>
            <person name="Huang M.-D."/>
            <person name="Li C.-Y."/>
            <person name="Huang L."/>
            <person name="Wang Z.-W."/>
            <person name="Zhao X."/>
            <person name="Zhong W.-Y."/>
            <person name="Peng D.-H."/>
            <person name="Ahmad S."/>
            <person name="Lan S."/>
            <person name="Zhang J.-S."/>
            <person name="Tsai W.-C."/>
            <person name="Van De Peer Y."/>
            <person name="Liu Z.-J."/>
        </authorList>
    </citation>
    <scope>NUCLEOTIDE SEQUENCE</scope>
    <source>
        <strain evidence="1">CP</strain>
        <tissue evidence="1">Leaves</tissue>
    </source>
</reference>
<dbReference type="PANTHER" id="PTHR31801:SF1">
    <property type="entry name" value="SPHINGOMYELIN PHOSPHODIESTERASE"/>
    <property type="match status" value="1"/>
</dbReference>
<dbReference type="AlphaFoldDB" id="A0AAV9DQG3"/>
<accession>A0AAV9DQG3</accession>
<name>A0AAV9DQG3_ACOCL</name>
<comment type="caution">
    <text evidence="1">The sequence shown here is derived from an EMBL/GenBank/DDBJ whole genome shotgun (WGS) entry which is preliminary data.</text>
</comment>
<evidence type="ECO:0000313" key="1">
    <source>
        <dbReference type="EMBL" id="KAK1303936.1"/>
    </source>
</evidence>
<proteinExistence type="predicted"/>
<keyword evidence="2" id="KW-1185">Reference proteome</keyword>
<evidence type="ECO:0000313" key="2">
    <source>
        <dbReference type="Proteomes" id="UP001180020"/>
    </source>
</evidence>
<gene>
    <name evidence="1" type="ORF">QJS10_CPB11g00316</name>
</gene>
<dbReference type="EMBL" id="JAUJYO010000011">
    <property type="protein sequence ID" value="KAK1303936.1"/>
    <property type="molecule type" value="Genomic_DNA"/>
</dbReference>
<dbReference type="PANTHER" id="PTHR31801">
    <property type="entry name" value="ALTERED INHERITANCE OF MITOCHONDRIA PROTEIN 24, MITOCHONDRIAL"/>
    <property type="match status" value="1"/>
</dbReference>
<protein>
    <recommendedName>
        <fullName evidence="3">Sphingomyelin phosphodiesterase 4</fullName>
    </recommendedName>
</protein>
<organism evidence="1 2">
    <name type="scientific">Acorus calamus</name>
    <name type="common">Sweet flag</name>
    <dbReference type="NCBI Taxonomy" id="4465"/>
    <lineage>
        <taxon>Eukaryota</taxon>
        <taxon>Viridiplantae</taxon>
        <taxon>Streptophyta</taxon>
        <taxon>Embryophyta</taxon>
        <taxon>Tracheophyta</taxon>
        <taxon>Spermatophyta</taxon>
        <taxon>Magnoliopsida</taxon>
        <taxon>Liliopsida</taxon>
        <taxon>Acoraceae</taxon>
        <taxon>Acorus</taxon>
    </lineage>
</organism>
<reference evidence="1" key="1">
    <citation type="journal article" date="2023" name="Nat. Commun.">
        <title>Diploid and tetraploid genomes of Acorus and the evolution of monocots.</title>
        <authorList>
            <person name="Ma L."/>
            <person name="Liu K.W."/>
            <person name="Li Z."/>
            <person name="Hsiao Y.Y."/>
            <person name="Qi Y."/>
            <person name="Fu T."/>
            <person name="Tang G.D."/>
            <person name="Zhang D."/>
            <person name="Sun W.H."/>
            <person name="Liu D.K."/>
            <person name="Li Y."/>
            <person name="Chen G.Z."/>
            <person name="Liu X.D."/>
            <person name="Liao X.Y."/>
            <person name="Jiang Y.T."/>
            <person name="Yu X."/>
            <person name="Hao Y."/>
            <person name="Huang J."/>
            <person name="Zhao X.W."/>
            <person name="Ke S."/>
            <person name="Chen Y.Y."/>
            <person name="Wu W.L."/>
            <person name="Hsu J.L."/>
            <person name="Lin Y.F."/>
            <person name="Huang M.D."/>
            <person name="Li C.Y."/>
            <person name="Huang L."/>
            <person name="Wang Z.W."/>
            <person name="Zhao X."/>
            <person name="Zhong W.Y."/>
            <person name="Peng D.H."/>
            <person name="Ahmad S."/>
            <person name="Lan S."/>
            <person name="Zhang J.S."/>
            <person name="Tsai W.C."/>
            <person name="Van de Peer Y."/>
            <person name="Liu Z.J."/>
        </authorList>
    </citation>
    <scope>NUCLEOTIDE SEQUENCE</scope>
    <source>
        <strain evidence="1">CP</strain>
    </source>
</reference>
<dbReference type="Proteomes" id="UP001180020">
    <property type="component" value="Unassembled WGS sequence"/>
</dbReference>
<sequence length="785" mass="88591">MIPPSYTVDSQIKAQDLATRILSSTSPSQISSAASSVDSFLRNHSPDQTRPFFSSAFPALLCRLFGFDDSSPSTASSKAPPSSSSWIDASASSPDVARKLFDLLSPHGTLLTSIASVDRHSLVRYAFPVERLPEWARSAAASDRLVQALPDLCPPLFSGRVKADPIGGSWQVQLNVFEYYLFWFAYYPVCRGNAEASRVSAPAVDVSARKIRRFRLEGWTSSPPETKPEPGLYPRLLYAYLRAFVPNFEAGSYQQPYRSSLLHYSPNGSYDDGTAMLRAEFFVYALVHFWMVDNDFSPLLVNVCHSFGVVFPSRAMLREVPPTSGMIFSWNPIVQRPLYRFVLRTFLFCPMETSIKNAAEVFAVWMSYVEPWRTNTRDFAKFEAPSAVQTRKEEGGSQGTKGLDGDKCTVEDVYSPVWEDYVVGNYLFYSSLVVHFIGFAHKFLPTNAEVIVQMVLKVLKVLTSTRALLDLLRKIDASYHSKPARSSSAMFGSAYKYVLSIREQLKDWEDGLSESDVDGSFLHENWNCDLKLFSDSEMELIICFRFISYETRSQPEQVFSMKHNAFVLMGSVLIPDITSILLVVRAQHEFQGYTGENATRNLQTLDALKSQMGILFGSTTQRTLFFEPEDEIQAQHWRDEVFTPKHPGIGKRTWADTNYKGDWMRRPTSDNEIAWLARLLVRLSDWLNGALSHDRPDSSTETGPTYIEMVPEKTVNVGGLKEAMWLTFILVWSWLRVAGQGALKFMRKHELRINLRILASKKAVMVLLVCVAALALQKAIGHFFC</sequence>